<accession>A0A090XED2</accession>
<proteinExistence type="evidence at transcript level"/>
<name>A0A090XED2_IXORI</name>
<dbReference type="EMBL" id="GBIH01002047">
    <property type="protein sequence ID" value="JAC92663.1"/>
    <property type="molecule type" value="mRNA"/>
</dbReference>
<sequence>GYYQPQSGYYQPQSGYYPPHDYSYEYQHRQHQQHGTYGYAAHYPSVLPYPYPLPLPPPRRSRRIRLAPGSLAPVIHQFLRRLPRPRTLDSVFLESSLELGSVRYVNGARDVELICNLQGD</sequence>
<feature type="non-terminal residue" evidence="1">
    <location>
        <position position="120"/>
    </location>
</feature>
<evidence type="ECO:0000313" key="1">
    <source>
        <dbReference type="EMBL" id="JAC92663.1"/>
    </source>
</evidence>
<organism evidence="1">
    <name type="scientific">Ixodes ricinus</name>
    <name type="common">Common tick</name>
    <name type="synonym">Acarus ricinus</name>
    <dbReference type="NCBI Taxonomy" id="34613"/>
    <lineage>
        <taxon>Eukaryota</taxon>
        <taxon>Metazoa</taxon>
        <taxon>Ecdysozoa</taxon>
        <taxon>Arthropoda</taxon>
        <taxon>Chelicerata</taxon>
        <taxon>Arachnida</taxon>
        <taxon>Acari</taxon>
        <taxon>Parasitiformes</taxon>
        <taxon>Ixodida</taxon>
        <taxon>Ixodoidea</taxon>
        <taxon>Ixodidae</taxon>
        <taxon>Ixodinae</taxon>
        <taxon>Ixodes</taxon>
    </lineage>
</organism>
<reference evidence="1" key="1">
    <citation type="journal article" date="2015" name="PLoS Negl. Trop. Dis.">
        <title>Deep Sequencing Analysis of the Ixodes ricinus Haemocytome.</title>
        <authorList>
            <person name="Kotsyfakis M."/>
            <person name="Kopacek P."/>
            <person name="Franta Z."/>
            <person name="Pedra J.H."/>
            <person name="Ribeiro J.M."/>
        </authorList>
    </citation>
    <scope>NUCLEOTIDE SEQUENCE</scope>
</reference>
<dbReference type="AlphaFoldDB" id="A0A090XED2"/>
<protein>
    <submittedName>
        <fullName evidence="1">Putative root nodule extensin</fullName>
    </submittedName>
</protein>
<feature type="non-terminal residue" evidence="1">
    <location>
        <position position="1"/>
    </location>
</feature>